<keyword evidence="3" id="KW-1185">Reference proteome</keyword>
<name>A0ABD6DFP1_9EURY</name>
<keyword evidence="1" id="KW-0812">Transmembrane</keyword>
<accession>A0ABD6DFP1</accession>
<feature type="transmembrane region" description="Helical" evidence="1">
    <location>
        <begin position="49"/>
        <end position="72"/>
    </location>
</feature>
<dbReference type="EMBL" id="JBHUDO010000001">
    <property type="protein sequence ID" value="MFD1644650.1"/>
    <property type="molecule type" value="Genomic_DNA"/>
</dbReference>
<proteinExistence type="predicted"/>
<keyword evidence="1" id="KW-1133">Transmembrane helix</keyword>
<dbReference type="Proteomes" id="UP001597034">
    <property type="component" value="Unassembled WGS sequence"/>
</dbReference>
<evidence type="ECO:0000313" key="2">
    <source>
        <dbReference type="EMBL" id="MFD1644650.1"/>
    </source>
</evidence>
<comment type="caution">
    <text evidence="2">The sequence shown here is derived from an EMBL/GenBank/DDBJ whole genome shotgun (WGS) entry which is preliminary data.</text>
</comment>
<evidence type="ECO:0000313" key="3">
    <source>
        <dbReference type="Proteomes" id="UP001597034"/>
    </source>
</evidence>
<protein>
    <recommendedName>
        <fullName evidence="4">SPW repeat-containing protein</fullName>
    </recommendedName>
</protein>
<keyword evidence="1" id="KW-0472">Membrane</keyword>
<dbReference type="AlphaFoldDB" id="A0ABD6DFP1"/>
<feature type="transmembrane region" description="Helical" evidence="1">
    <location>
        <begin position="79"/>
        <end position="99"/>
    </location>
</feature>
<gene>
    <name evidence="2" type="ORF">ACFSBL_03040</name>
</gene>
<evidence type="ECO:0000256" key="1">
    <source>
        <dbReference type="SAM" id="Phobius"/>
    </source>
</evidence>
<evidence type="ECO:0008006" key="4">
    <source>
        <dbReference type="Google" id="ProtNLM"/>
    </source>
</evidence>
<feature type="transmembrane region" description="Helical" evidence="1">
    <location>
        <begin position="16"/>
        <end position="37"/>
    </location>
</feature>
<organism evidence="2 3">
    <name type="scientific">Haloarchaeobius litoreus</name>
    <dbReference type="NCBI Taxonomy" id="755306"/>
    <lineage>
        <taxon>Archaea</taxon>
        <taxon>Methanobacteriati</taxon>
        <taxon>Methanobacteriota</taxon>
        <taxon>Stenosarchaea group</taxon>
        <taxon>Halobacteria</taxon>
        <taxon>Halobacteriales</taxon>
        <taxon>Halorubellaceae</taxon>
        <taxon>Haloarchaeobius</taxon>
    </lineage>
</organism>
<reference evidence="2 3" key="1">
    <citation type="journal article" date="2019" name="Int. J. Syst. Evol. Microbiol.">
        <title>The Global Catalogue of Microorganisms (GCM) 10K type strain sequencing project: providing services to taxonomists for standard genome sequencing and annotation.</title>
        <authorList>
            <consortium name="The Broad Institute Genomics Platform"/>
            <consortium name="The Broad Institute Genome Sequencing Center for Infectious Disease"/>
            <person name="Wu L."/>
            <person name="Ma J."/>
        </authorList>
    </citation>
    <scope>NUCLEOTIDE SEQUENCE [LARGE SCALE GENOMIC DNA]</scope>
    <source>
        <strain evidence="2 3">CGMCC 1.10390</strain>
    </source>
</reference>
<feature type="transmembrane region" description="Helical" evidence="1">
    <location>
        <begin position="105"/>
        <end position="127"/>
    </location>
</feature>
<dbReference type="RefSeq" id="WP_256399911.1">
    <property type="nucleotide sequence ID" value="NZ_JANHJR010000002.1"/>
</dbReference>
<sequence length="129" mass="12989">MSDATEATGLPVDPELVGRVFAALSGLLGLVFIAMPVTSDLGSQIDPAAVVPVVYGLAVAFGLCLVAISWLGRDGRRPLATVAPALLAGALLLLGPGLGYPLSGFNWAGLLLASVVFGGLGGLWTLLYG</sequence>